<dbReference type="Pfam" id="PF00743">
    <property type="entry name" value="FMO-like"/>
    <property type="match status" value="1"/>
</dbReference>
<evidence type="ECO:0000256" key="3">
    <source>
        <dbReference type="ARBA" id="ARBA00022630"/>
    </source>
</evidence>
<comment type="cofactor">
    <cofactor evidence="1">
        <name>FAD</name>
        <dbReference type="ChEBI" id="CHEBI:57692"/>
    </cofactor>
</comment>
<keyword evidence="3" id="KW-0285">Flavoprotein</keyword>
<name>A0ABP5LM31_9ACTN</name>
<keyword evidence="5" id="KW-0560">Oxidoreductase</keyword>
<dbReference type="InterPro" id="IPR036188">
    <property type="entry name" value="FAD/NAD-bd_sf"/>
</dbReference>
<evidence type="ECO:0000313" key="7">
    <source>
        <dbReference type="EMBL" id="GAA2149941.1"/>
    </source>
</evidence>
<reference evidence="8" key="1">
    <citation type="journal article" date="2019" name="Int. J. Syst. Evol. Microbiol.">
        <title>The Global Catalogue of Microorganisms (GCM) 10K type strain sequencing project: providing services to taxonomists for standard genome sequencing and annotation.</title>
        <authorList>
            <consortium name="The Broad Institute Genomics Platform"/>
            <consortium name="The Broad Institute Genome Sequencing Center for Infectious Disease"/>
            <person name="Wu L."/>
            <person name="Ma J."/>
        </authorList>
    </citation>
    <scope>NUCLEOTIDE SEQUENCE [LARGE SCALE GENOMIC DNA]</scope>
    <source>
        <strain evidence="8">JCM 16022</strain>
    </source>
</reference>
<dbReference type="Proteomes" id="UP001501771">
    <property type="component" value="Unassembled WGS sequence"/>
</dbReference>
<accession>A0ABP5LM31</accession>
<gene>
    <name evidence="7" type="ORF">GCM10009844_30230</name>
</gene>
<dbReference type="PANTHER" id="PTHR43872">
    <property type="entry name" value="MONOOXYGENASE, PUTATIVE (AFU_ORTHOLOGUE AFUA_8G02570)-RELATED"/>
    <property type="match status" value="1"/>
</dbReference>
<keyword evidence="4" id="KW-0274">FAD</keyword>
<keyword evidence="6" id="KW-0503">Monooxygenase</keyword>
<dbReference type="Pfam" id="PF13450">
    <property type="entry name" value="NAD_binding_8"/>
    <property type="match status" value="1"/>
</dbReference>
<comment type="caution">
    <text evidence="7">The sequence shown here is derived from an EMBL/GenBank/DDBJ whole genome shotgun (WGS) entry which is preliminary data.</text>
</comment>
<keyword evidence="8" id="KW-1185">Reference proteome</keyword>
<proteinExistence type="inferred from homology"/>
<dbReference type="SUPFAM" id="SSF51905">
    <property type="entry name" value="FAD/NAD(P)-binding domain"/>
    <property type="match status" value="1"/>
</dbReference>
<dbReference type="InterPro" id="IPR020946">
    <property type="entry name" value="Flavin_mOase-like"/>
</dbReference>
<evidence type="ECO:0000256" key="1">
    <source>
        <dbReference type="ARBA" id="ARBA00001974"/>
    </source>
</evidence>
<evidence type="ECO:0000256" key="6">
    <source>
        <dbReference type="ARBA" id="ARBA00023033"/>
    </source>
</evidence>
<dbReference type="PROSITE" id="PS51257">
    <property type="entry name" value="PROKAR_LIPOPROTEIN"/>
    <property type="match status" value="1"/>
</dbReference>
<protein>
    <submittedName>
        <fullName evidence="7">NAD(P)/FAD-dependent oxidoreductase</fullName>
    </submittedName>
</protein>
<comment type="similarity">
    <text evidence="2">Belongs to the FAD-binding monooxygenase family.</text>
</comment>
<dbReference type="PANTHER" id="PTHR43872:SF1">
    <property type="entry name" value="MONOOXYGENASE, PUTATIVE (AFU_ORTHOLOGUE AFUA_8G02570)-RELATED"/>
    <property type="match status" value="1"/>
</dbReference>
<dbReference type="RefSeq" id="WP_344153862.1">
    <property type="nucleotide sequence ID" value="NZ_BAAAQR010000009.1"/>
</dbReference>
<dbReference type="PRINTS" id="PR00411">
    <property type="entry name" value="PNDRDTASEI"/>
</dbReference>
<dbReference type="EMBL" id="BAAAQR010000009">
    <property type="protein sequence ID" value="GAA2149941.1"/>
    <property type="molecule type" value="Genomic_DNA"/>
</dbReference>
<evidence type="ECO:0000256" key="4">
    <source>
        <dbReference type="ARBA" id="ARBA00022827"/>
    </source>
</evidence>
<evidence type="ECO:0000256" key="2">
    <source>
        <dbReference type="ARBA" id="ARBA00010139"/>
    </source>
</evidence>
<evidence type="ECO:0000256" key="5">
    <source>
        <dbReference type="ARBA" id="ARBA00023002"/>
    </source>
</evidence>
<dbReference type="InterPro" id="IPR051820">
    <property type="entry name" value="FAD-binding_MO"/>
</dbReference>
<organism evidence="7 8">
    <name type="scientific">Nocardioides koreensis</name>
    <dbReference type="NCBI Taxonomy" id="433651"/>
    <lineage>
        <taxon>Bacteria</taxon>
        <taxon>Bacillati</taxon>
        <taxon>Actinomycetota</taxon>
        <taxon>Actinomycetes</taxon>
        <taxon>Propionibacteriales</taxon>
        <taxon>Nocardioidaceae</taxon>
        <taxon>Nocardioides</taxon>
    </lineage>
</organism>
<sequence>MSTRPEHVDVLVIGAGLSGIGAACRLRTEHPRRSLAILESRGASGGTWDLFRYPGIRSDSDMFTFGYRWRPWPGDRALADGPSILEYVRTVAEEYAVDELVRYHHTVRRASWDSDTALWTVEVDRDGEPVTMTTSFLYACSGYYDYDGGYSPELPGAEEFAGEIVHPQAWPEDLDHTGKRVVVIGSGATAVTLVPAMAGEAEHVTMLQRSPSYVLSRPARDPLAQRLERLPTRLSFPIVRWKAILLAVLTYQLAQRRPDFVKGLVRKATAQQLPPEVDVDVHFNPAYNPWDQRLCFVPEGDLFRALRHGTASIVTDHIETFTEKGIRLRSGEELVADVIVTATGLNLKPMGGIELVVDGEKVDVAQTMTYRTLMLSDVPNFAFTIGYTNNSWTLKADLVADYVCRVLAHLDEVGARTVVAPRDPDVAEERLLTFSSGYVLRALDRLPKQGDREPWKLRQNYLYDVRSLRRGRLDDGVLRFV</sequence>
<dbReference type="Gene3D" id="3.50.50.60">
    <property type="entry name" value="FAD/NAD(P)-binding domain"/>
    <property type="match status" value="3"/>
</dbReference>
<evidence type="ECO:0000313" key="8">
    <source>
        <dbReference type="Proteomes" id="UP001501771"/>
    </source>
</evidence>